<dbReference type="InterPro" id="IPR011065">
    <property type="entry name" value="Kunitz_inhibitor_STI-like_sf"/>
</dbReference>
<keyword evidence="2" id="KW-1015">Disulfide bond</keyword>
<dbReference type="Pfam" id="PF00197">
    <property type="entry name" value="Kunitz_legume"/>
    <property type="match status" value="1"/>
</dbReference>
<dbReference type="CDD" id="cd23367">
    <property type="entry name" value="beta-trefoil_STI_KPI104-like"/>
    <property type="match status" value="1"/>
</dbReference>
<organism evidence="4 5">
    <name type="scientific">Juglans regia</name>
    <name type="common">English walnut</name>
    <dbReference type="NCBI Taxonomy" id="51240"/>
    <lineage>
        <taxon>Eukaryota</taxon>
        <taxon>Viridiplantae</taxon>
        <taxon>Streptophyta</taxon>
        <taxon>Embryophyta</taxon>
        <taxon>Tracheophyta</taxon>
        <taxon>Spermatophyta</taxon>
        <taxon>Magnoliopsida</taxon>
        <taxon>eudicotyledons</taxon>
        <taxon>Gunneridae</taxon>
        <taxon>Pentapetalae</taxon>
        <taxon>rosids</taxon>
        <taxon>fabids</taxon>
        <taxon>Fagales</taxon>
        <taxon>Juglandaceae</taxon>
        <taxon>Juglans</taxon>
    </lineage>
</organism>
<dbReference type="PROSITE" id="PS00283">
    <property type="entry name" value="SOYBEAN_KUNITZ"/>
    <property type="match status" value="1"/>
</dbReference>
<dbReference type="Proteomes" id="UP000619265">
    <property type="component" value="Unassembled WGS sequence"/>
</dbReference>
<evidence type="ECO:0000313" key="5">
    <source>
        <dbReference type="Proteomes" id="UP000619265"/>
    </source>
</evidence>
<feature type="non-terminal residue" evidence="4">
    <location>
        <position position="1"/>
    </location>
</feature>
<name>A0A833Y6H3_JUGRE</name>
<keyword evidence="3" id="KW-0812">Transmembrane</keyword>
<proteinExistence type="inferred from homology"/>
<keyword evidence="3" id="KW-1133">Transmembrane helix</keyword>
<feature type="transmembrane region" description="Helical" evidence="3">
    <location>
        <begin position="33"/>
        <end position="54"/>
    </location>
</feature>
<comment type="similarity">
    <text evidence="1">Belongs to the protease inhibitor I3 (leguminous Kunitz-type inhibitor) family.</text>
</comment>
<sequence>DTKYELTQVLFLKAQKLFLRKFICCTRILEMKMIGLIGSLGSIWLVLAISAVVAQPSSSPSPVLDSEGRPLERGVEYYINPAITDNGGRFTLINRNDSCPFYVGQENVSGPEGFPVIFTPFAEEDTVIRENRDLRIVFSASTICVQSTAWKLGERDPESQRRLIVTGEDQGRLSTGNYFRLVKAAVGDNIYEISWCPTDVCPTCRFNCGTAGGLVENGKRLLALDGSVLPVMFERNA</sequence>
<comment type="caution">
    <text evidence="4">The sequence shown here is derived from an EMBL/GenBank/DDBJ whole genome shotgun (WGS) entry which is preliminary data.</text>
</comment>
<dbReference type="GO" id="GO:0004866">
    <property type="term" value="F:endopeptidase inhibitor activity"/>
    <property type="evidence" value="ECO:0007669"/>
    <property type="project" value="InterPro"/>
</dbReference>
<dbReference type="AlphaFoldDB" id="A0A833Y6H3"/>
<evidence type="ECO:0000256" key="2">
    <source>
        <dbReference type="ARBA" id="ARBA00023157"/>
    </source>
</evidence>
<dbReference type="Gramene" id="Jr02_20280_p1">
    <property type="protein sequence ID" value="cds.Jr02_20280_p1"/>
    <property type="gene ID" value="Jr02_20280"/>
</dbReference>
<gene>
    <name evidence="4" type="ORF">F2P56_005055</name>
</gene>
<evidence type="ECO:0000256" key="3">
    <source>
        <dbReference type="SAM" id="Phobius"/>
    </source>
</evidence>
<evidence type="ECO:0000313" key="4">
    <source>
        <dbReference type="EMBL" id="KAF5478501.1"/>
    </source>
</evidence>
<keyword evidence="3" id="KW-0472">Membrane</keyword>
<dbReference type="SUPFAM" id="SSF50386">
    <property type="entry name" value="STI-like"/>
    <property type="match status" value="1"/>
</dbReference>
<dbReference type="SMART" id="SM00452">
    <property type="entry name" value="STI"/>
    <property type="match status" value="1"/>
</dbReference>
<accession>A0A833Y6H3</accession>
<reference evidence="4" key="1">
    <citation type="submission" date="2015-10" db="EMBL/GenBank/DDBJ databases">
        <authorList>
            <person name="Martinez-Garcia P.J."/>
            <person name="Crepeau M.W."/>
            <person name="Puiu D."/>
            <person name="Gonzalez-Ibeas D."/>
            <person name="Whalen J."/>
            <person name="Stevens K."/>
            <person name="Paul R."/>
            <person name="Butterfield T."/>
            <person name="Britton M."/>
            <person name="Reagan R."/>
            <person name="Chakraborty S."/>
            <person name="Walawage S.L."/>
            <person name="Vasquez-Gross H.A."/>
            <person name="Cardeno C."/>
            <person name="Famula R."/>
            <person name="Pratt K."/>
            <person name="Kuruganti S."/>
            <person name="Aradhya M.K."/>
            <person name="Leslie C.A."/>
            <person name="Dandekar A.M."/>
            <person name="Salzberg S.L."/>
            <person name="Wegrzyn J.L."/>
            <person name="Langley C.H."/>
            <person name="Neale D.B."/>
        </authorList>
    </citation>
    <scope>NUCLEOTIDE SEQUENCE</scope>
    <source>
        <tissue evidence="4">Leaves</tissue>
    </source>
</reference>
<reference evidence="4" key="2">
    <citation type="submission" date="2020-03" db="EMBL/GenBank/DDBJ databases">
        <title>Walnut 2.0.</title>
        <authorList>
            <person name="Marrano A."/>
            <person name="Britton M."/>
            <person name="Zimin A.V."/>
            <person name="Zaini P.A."/>
            <person name="Workman R."/>
            <person name="Puiu D."/>
            <person name="Bianco L."/>
            <person name="Allen B.J."/>
            <person name="Troggio M."/>
            <person name="Leslie C.A."/>
            <person name="Timp W."/>
            <person name="Dendekar A."/>
            <person name="Salzberg S.L."/>
            <person name="Neale D.B."/>
        </authorList>
    </citation>
    <scope>NUCLEOTIDE SEQUENCE</scope>
    <source>
        <tissue evidence="4">Leaves</tissue>
    </source>
</reference>
<protein>
    <submittedName>
        <fullName evidence="4">Uncharacterized protein</fullName>
    </submittedName>
</protein>
<dbReference type="Gene3D" id="2.80.10.50">
    <property type="match status" value="1"/>
</dbReference>
<evidence type="ECO:0000256" key="1">
    <source>
        <dbReference type="ARBA" id="ARBA00005440"/>
    </source>
</evidence>
<dbReference type="PANTHER" id="PTHR33107">
    <property type="entry name" value="KUNITZ TRYPSIN INHIBITOR 2"/>
    <property type="match status" value="1"/>
</dbReference>
<dbReference type="PANTHER" id="PTHR33107:SF81">
    <property type="entry name" value="TRYPSIN INHIBITOR A"/>
    <property type="match status" value="1"/>
</dbReference>
<dbReference type="EMBL" id="LIHL02000002">
    <property type="protein sequence ID" value="KAF5478501.1"/>
    <property type="molecule type" value="Genomic_DNA"/>
</dbReference>
<dbReference type="PRINTS" id="PR00291">
    <property type="entry name" value="KUNITZINHBTR"/>
</dbReference>
<dbReference type="InterPro" id="IPR002160">
    <property type="entry name" value="Prot_inh_Kunz-lg"/>
</dbReference>